<evidence type="ECO:0000256" key="1">
    <source>
        <dbReference type="SAM" id="MobiDB-lite"/>
    </source>
</evidence>
<feature type="compositionally biased region" description="Basic and acidic residues" evidence="1">
    <location>
        <begin position="367"/>
        <end position="391"/>
    </location>
</feature>
<proteinExistence type="predicted"/>
<gene>
    <name evidence="2" type="ORF">AAHA92_25673</name>
</gene>
<name>A0ABD1GBE0_SALDI</name>
<dbReference type="Gene3D" id="3.30.530.20">
    <property type="match status" value="1"/>
</dbReference>
<dbReference type="AlphaFoldDB" id="A0ABD1GBE0"/>
<comment type="caution">
    <text evidence="2">The sequence shown here is derived from an EMBL/GenBank/DDBJ whole genome shotgun (WGS) entry which is preliminary data.</text>
</comment>
<dbReference type="EMBL" id="JBEAFC010000009">
    <property type="protein sequence ID" value="KAL1541453.1"/>
    <property type="molecule type" value="Genomic_DNA"/>
</dbReference>
<feature type="compositionally biased region" description="Basic and acidic residues" evidence="1">
    <location>
        <begin position="441"/>
        <end position="455"/>
    </location>
</feature>
<feature type="region of interest" description="Disordered" evidence="1">
    <location>
        <begin position="417"/>
        <end position="464"/>
    </location>
</feature>
<protein>
    <recommendedName>
        <fullName evidence="4">START domain-containing protein</fullName>
    </recommendedName>
</protein>
<feature type="region of interest" description="Disordered" evidence="1">
    <location>
        <begin position="314"/>
        <end position="391"/>
    </location>
</feature>
<evidence type="ECO:0000313" key="3">
    <source>
        <dbReference type="Proteomes" id="UP001567538"/>
    </source>
</evidence>
<evidence type="ECO:0008006" key="4">
    <source>
        <dbReference type="Google" id="ProtNLM"/>
    </source>
</evidence>
<organism evidence="2 3">
    <name type="scientific">Salvia divinorum</name>
    <name type="common">Maria pastora</name>
    <name type="synonym">Diviner's sage</name>
    <dbReference type="NCBI Taxonomy" id="28513"/>
    <lineage>
        <taxon>Eukaryota</taxon>
        <taxon>Viridiplantae</taxon>
        <taxon>Streptophyta</taxon>
        <taxon>Embryophyta</taxon>
        <taxon>Tracheophyta</taxon>
        <taxon>Spermatophyta</taxon>
        <taxon>Magnoliopsida</taxon>
        <taxon>eudicotyledons</taxon>
        <taxon>Gunneridae</taxon>
        <taxon>Pentapetalae</taxon>
        <taxon>asterids</taxon>
        <taxon>lamiids</taxon>
        <taxon>Lamiales</taxon>
        <taxon>Lamiaceae</taxon>
        <taxon>Nepetoideae</taxon>
        <taxon>Mentheae</taxon>
        <taxon>Salviinae</taxon>
        <taxon>Salvia</taxon>
        <taxon>Salvia subgen. Calosphace</taxon>
    </lineage>
</organism>
<sequence length="493" mass="55407">MDGKGTISDYRRKMDTTLASPDLTNHEKLQALVRNQILQYSDLQFEGGIENVIERRSNELSNFLGMLRSSADSDRSNAAWKVKHDTDEFRVMYREGPEGTPLHTLLVEGYVDGPLDVCMCISWESGLYNKWWPQTAIPSFKVISSHCLQRVGPGEQISLVRMKVSWPLSSREAVIHYFAFEYFQDDLMVVLLNSISDSETIDRQSHGFTRDGIPNAEELVRIDVVGGFALQKVTAERSYFRTIANMDIKLDFVPPSFLNFISRQLVGSGFKLYKKEVASVSKGDQKFCEALKDPLYARIRQALDPDNSAVAGDEKRITFGMRSGEEDEAKRNELEKSEGGEMSDDCSLKSAYCTSDGSCSGGDETTEGCRDETTEGSRDETTEGSRDEARKEVCISGEVEKALLTLENVIAIFKQQRSETNLEDDQISRSSTSVEPTMNHSSRETSDSKVERSDSKSSSALQLQPSINHKLENVTKNKKHRFCCFALHLPLLR</sequence>
<reference evidence="2 3" key="1">
    <citation type="submission" date="2024-06" db="EMBL/GenBank/DDBJ databases">
        <title>A chromosome level genome sequence of Diviner's sage (Salvia divinorum).</title>
        <authorList>
            <person name="Ford S.A."/>
            <person name="Ro D.-K."/>
            <person name="Ness R.W."/>
            <person name="Phillips M.A."/>
        </authorList>
    </citation>
    <scope>NUCLEOTIDE SEQUENCE [LARGE SCALE GENOMIC DNA]</scope>
    <source>
        <strain evidence="2">SAF-2024a</strain>
        <tissue evidence="2">Leaf</tissue>
    </source>
</reference>
<dbReference type="PANTHER" id="PTHR34560:SF1">
    <property type="entry name" value="START DOMAIN-CONTAINING PROTEIN"/>
    <property type="match status" value="1"/>
</dbReference>
<dbReference type="PANTHER" id="PTHR34560">
    <property type="entry name" value="POLYKETIDE CYCLASE/DEHYDRASE/LIPID TRANSPORT SUPERFAMILY PROTEIN"/>
    <property type="match status" value="1"/>
</dbReference>
<feature type="compositionally biased region" description="Polar residues" evidence="1">
    <location>
        <begin position="428"/>
        <end position="440"/>
    </location>
</feature>
<dbReference type="Proteomes" id="UP001567538">
    <property type="component" value="Unassembled WGS sequence"/>
</dbReference>
<feature type="compositionally biased region" description="Basic and acidic residues" evidence="1">
    <location>
        <begin position="328"/>
        <end position="339"/>
    </location>
</feature>
<dbReference type="InterPro" id="IPR023393">
    <property type="entry name" value="START-like_dom_sf"/>
</dbReference>
<dbReference type="SUPFAM" id="SSF55961">
    <property type="entry name" value="Bet v1-like"/>
    <property type="match status" value="1"/>
</dbReference>
<evidence type="ECO:0000313" key="2">
    <source>
        <dbReference type="EMBL" id="KAL1541453.1"/>
    </source>
</evidence>
<keyword evidence="3" id="KW-1185">Reference proteome</keyword>
<accession>A0ABD1GBE0</accession>